<evidence type="ECO:0000256" key="8">
    <source>
        <dbReference type="ARBA" id="ARBA00023141"/>
    </source>
</evidence>
<accession>A0A1I0A4J6</accession>
<dbReference type="SUPFAM" id="SSF51366">
    <property type="entry name" value="Ribulose-phoshate binding barrel"/>
    <property type="match status" value="1"/>
</dbReference>
<keyword evidence="8 10" id="KW-0057">Aromatic amino acid biosynthesis</keyword>
<dbReference type="InterPro" id="IPR001240">
    <property type="entry name" value="PRAI_dom"/>
</dbReference>
<dbReference type="Gene3D" id="3.20.20.70">
    <property type="entry name" value="Aldolase class I"/>
    <property type="match status" value="1"/>
</dbReference>
<dbReference type="STRING" id="426128.SAMN05660297_00879"/>
<comment type="pathway">
    <text evidence="2 10">Amino-acid biosynthesis; L-tryptophan biosynthesis; L-tryptophan from chorismate: step 3/5.</text>
</comment>
<dbReference type="PANTHER" id="PTHR42894:SF1">
    <property type="entry name" value="N-(5'-PHOSPHORIBOSYL)ANTHRANILATE ISOMERASE"/>
    <property type="match status" value="1"/>
</dbReference>
<evidence type="ECO:0000256" key="1">
    <source>
        <dbReference type="ARBA" id="ARBA00001164"/>
    </source>
</evidence>
<evidence type="ECO:0000313" key="12">
    <source>
        <dbReference type="EMBL" id="SES89001.1"/>
    </source>
</evidence>
<evidence type="ECO:0000313" key="13">
    <source>
        <dbReference type="Proteomes" id="UP000199568"/>
    </source>
</evidence>
<dbReference type="InterPro" id="IPR044643">
    <property type="entry name" value="TrpF_fam"/>
</dbReference>
<dbReference type="HAMAP" id="MF_00135">
    <property type="entry name" value="PRAI"/>
    <property type="match status" value="1"/>
</dbReference>
<evidence type="ECO:0000256" key="5">
    <source>
        <dbReference type="ARBA" id="ARBA00022272"/>
    </source>
</evidence>
<gene>
    <name evidence="10" type="primary">trpF</name>
    <name evidence="12" type="ORF">SAMN05660297_00879</name>
</gene>
<evidence type="ECO:0000256" key="7">
    <source>
        <dbReference type="ARBA" id="ARBA00022822"/>
    </source>
</evidence>
<reference evidence="12 13" key="1">
    <citation type="submission" date="2016-10" db="EMBL/GenBank/DDBJ databases">
        <authorList>
            <person name="de Groot N.N."/>
        </authorList>
    </citation>
    <scope>NUCLEOTIDE SEQUENCE [LARGE SCALE GENOMIC DNA]</scope>
    <source>
        <strain evidence="12 13">DSM 18979</strain>
    </source>
</reference>
<evidence type="ECO:0000256" key="4">
    <source>
        <dbReference type="ARBA" id="ARBA00012572"/>
    </source>
</evidence>
<dbReference type="EMBL" id="FOHU01000002">
    <property type="protein sequence ID" value="SES89001.1"/>
    <property type="molecule type" value="Genomic_DNA"/>
</dbReference>
<comment type="catalytic activity">
    <reaction evidence="1 10">
        <text>N-(5-phospho-beta-D-ribosyl)anthranilate = 1-(2-carboxyphenylamino)-1-deoxy-D-ribulose 5-phosphate</text>
        <dbReference type="Rhea" id="RHEA:21540"/>
        <dbReference type="ChEBI" id="CHEBI:18277"/>
        <dbReference type="ChEBI" id="CHEBI:58613"/>
        <dbReference type="EC" id="5.3.1.24"/>
    </reaction>
</comment>
<dbReference type="Proteomes" id="UP000199568">
    <property type="component" value="Unassembled WGS sequence"/>
</dbReference>
<evidence type="ECO:0000256" key="10">
    <source>
        <dbReference type="HAMAP-Rule" id="MF_00135"/>
    </source>
</evidence>
<dbReference type="AlphaFoldDB" id="A0A1I0A4J6"/>
<dbReference type="EC" id="5.3.1.24" evidence="4 10"/>
<evidence type="ECO:0000259" key="11">
    <source>
        <dbReference type="Pfam" id="PF00697"/>
    </source>
</evidence>
<name>A0A1I0A4J6_9FIRM</name>
<dbReference type="InterPro" id="IPR011060">
    <property type="entry name" value="RibuloseP-bd_barrel"/>
</dbReference>
<evidence type="ECO:0000256" key="9">
    <source>
        <dbReference type="ARBA" id="ARBA00023235"/>
    </source>
</evidence>
<organism evidence="12 13">
    <name type="scientific">Natronincola peptidivorans</name>
    <dbReference type="NCBI Taxonomy" id="426128"/>
    <lineage>
        <taxon>Bacteria</taxon>
        <taxon>Bacillati</taxon>
        <taxon>Bacillota</taxon>
        <taxon>Clostridia</taxon>
        <taxon>Peptostreptococcales</taxon>
        <taxon>Natronincolaceae</taxon>
        <taxon>Natronincola</taxon>
    </lineage>
</organism>
<evidence type="ECO:0000256" key="2">
    <source>
        <dbReference type="ARBA" id="ARBA00004664"/>
    </source>
</evidence>
<sequence length="200" mass="22971">MIRVKICGLTREEDIDYANKVMPDYVGFVFADSKRQVTVERAKELTEKLDKRIRKVGVFVNAPIEAVKITAERCKLDILQFHGEEKPEELKDVSQEIWKSFRIKNVDSFKELNHYKVDGYLLDTYVKGEMGGTGKAFDWNIPTSEIKDKYIILAGGLTPENVEEAIKKIRPNVVDISSGVESNGLKDLKKMKEFIERVRK</sequence>
<evidence type="ECO:0000256" key="3">
    <source>
        <dbReference type="ARBA" id="ARBA00007571"/>
    </source>
</evidence>
<keyword evidence="13" id="KW-1185">Reference proteome</keyword>
<evidence type="ECO:0000256" key="6">
    <source>
        <dbReference type="ARBA" id="ARBA00022605"/>
    </source>
</evidence>
<dbReference type="PANTHER" id="PTHR42894">
    <property type="entry name" value="N-(5'-PHOSPHORIBOSYL)ANTHRANILATE ISOMERASE"/>
    <property type="match status" value="1"/>
</dbReference>
<dbReference type="GO" id="GO:0004640">
    <property type="term" value="F:phosphoribosylanthranilate isomerase activity"/>
    <property type="evidence" value="ECO:0007669"/>
    <property type="project" value="UniProtKB-UniRule"/>
</dbReference>
<dbReference type="OrthoDB" id="9786954at2"/>
<keyword evidence="9 10" id="KW-0413">Isomerase</keyword>
<dbReference type="RefSeq" id="WP_090439851.1">
    <property type="nucleotide sequence ID" value="NZ_FOHU01000002.1"/>
</dbReference>
<dbReference type="CDD" id="cd00405">
    <property type="entry name" value="PRAI"/>
    <property type="match status" value="1"/>
</dbReference>
<feature type="domain" description="N-(5'phosphoribosyl) anthranilate isomerase (PRAI)" evidence="11">
    <location>
        <begin position="4"/>
        <end position="196"/>
    </location>
</feature>
<dbReference type="UniPathway" id="UPA00035">
    <property type="reaction ID" value="UER00042"/>
</dbReference>
<proteinExistence type="inferred from homology"/>
<keyword evidence="7 10" id="KW-0822">Tryptophan biosynthesis</keyword>
<keyword evidence="6 10" id="KW-0028">Amino-acid biosynthesis</keyword>
<protein>
    <recommendedName>
        <fullName evidence="5 10">N-(5'-phosphoribosyl)anthranilate isomerase</fullName>
        <shortName evidence="10">PRAI</shortName>
        <ecNumber evidence="4 10">5.3.1.24</ecNumber>
    </recommendedName>
</protein>
<dbReference type="FunFam" id="3.20.20.70:FF:000075">
    <property type="entry name" value="Tryptophan biosynthesis protein TRP1"/>
    <property type="match status" value="1"/>
</dbReference>
<dbReference type="GO" id="GO:0000162">
    <property type="term" value="P:L-tryptophan biosynthetic process"/>
    <property type="evidence" value="ECO:0007669"/>
    <property type="project" value="UniProtKB-UniRule"/>
</dbReference>
<comment type="similarity">
    <text evidence="3 10">Belongs to the TrpF family.</text>
</comment>
<dbReference type="Pfam" id="PF00697">
    <property type="entry name" value="PRAI"/>
    <property type="match status" value="1"/>
</dbReference>
<dbReference type="InterPro" id="IPR013785">
    <property type="entry name" value="Aldolase_TIM"/>
</dbReference>